<name>A0A0P9I1L9_PSESX</name>
<sequence length="51" mass="5472">MVNVCRYQSFNAFAFSAGGKTSATQFTALFAPQSTADLGNLISQLKAIDRL</sequence>
<organism evidence="1 2">
    <name type="scientific">Pseudomonas syringae pv. aceris</name>
    <dbReference type="NCBI Taxonomy" id="199198"/>
    <lineage>
        <taxon>Bacteria</taxon>
        <taxon>Pseudomonadati</taxon>
        <taxon>Pseudomonadota</taxon>
        <taxon>Gammaproteobacteria</taxon>
        <taxon>Pseudomonadales</taxon>
        <taxon>Pseudomonadaceae</taxon>
        <taxon>Pseudomonas</taxon>
        <taxon>Pseudomonas syringae</taxon>
    </lineage>
</organism>
<gene>
    <name evidence="1" type="ORF">ALO91_103308</name>
</gene>
<reference evidence="1 2" key="1">
    <citation type="submission" date="2015-09" db="EMBL/GenBank/DDBJ databases">
        <title>Genome announcement of multiple Pseudomonas syringae strains.</title>
        <authorList>
            <person name="Thakur S."/>
            <person name="Wang P.W."/>
            <person name="Gong Y."/>
            <person name="Weir B.S."/>
            <person name="Guttman D.S."/>
        </authorList>
    </citation>
    <scope>NUCLEOTIDE SEQUENCE [LARGE SCALE GENOMIC DNA]</scope>
    <source>
        <strain evidence="1 2">ICMP2802</strain>
    </source>
</reference>
<dbReference type="AlphaFoldDB" id="A0A0P9I1L9"/>
<evidence type="ECO:0000313" key="1">
    <source>
        <dbReference type="EMBL" id="KPW27679.1"/>
    </source>
</evidence>
<evidence type="ECO:0000313" key="2">
    <source>
        <dbReference type="Proteomes" id="UP000050297"/>
    </source>
</evidence>
<protein>
    <submittedName>
        <fullName evidence="1">Uncharacterized protein</fullName>
    </submittedName>
</protein>
<dbReference type="EMBL" id="LJPM01000013">
    <property type="protein sequence ID" value="KPW27679.1"/>
    <property type="molecule type" value="Genomic_DNA"/>
</dbReference>
<dbReference type="Proteomes" id="UP000050297">
    <property type="component" value="Unassembled WGS sequence"/>
</dbReference>
<accession>A0A0P9I1L9</accession>
<proteinExistence type="predicted"/>
<comment type="caution">
    <text evidence="1">The sequence shown here is derived from an EMBL/GenBank/DDBJ whole genome shotgun (WGS) entry which is preliminary data.</text>
</comment>